<keyword evidence="8" id="KW-0963">Cytoplasm</keyword>
<dbReference type="InterPro" id="IPR011994">
    <property type="entry name" value="Cytidylate_kinase_dom"/>
</dbReference>
<keyword evidence="2 8" id="KW-0808">Transferase</keyword>
<sequence length="229" mass="23897">MSHFVIAVDGPAAAGKGTLSRRLAAALDLAYLDTGCLYRAVAARLLEAGGDPADAEQAAAIAAQLDPADLDRDDLRSEAAGAAASRVSAHPAVRTALLDFQHRFADNPPGGRAGAVLDGRDIGTVVCPDASVKLFVTASAEARARRRYEELLARGDKVIYAEVQAEMKARDARDRDRDVAPLRAADDAVTLDSTDLSAEAVFQAALEIIAEKTGRSLAAIGKPVPGEPN</sequence>
<evidence type="ECO:0000256" key="1">
    <source>
        <dbReference type="ARBA" id="ARBA00009427"/>
    </source>
</evidence>
<dbReference type="CDD" id="cd02020">
    <property type="entry name" value="CMPK"/>
    <property type="match status" value="1"/>
</dbReference>
<keyword evidence="11" id="KW-1185">Reference proteome</keyword>
<keyword evidence="5 8" id="KW-0067">ATP-binding</keyword>
<comment type="catalytic activity">
    <reaction evidence="6 8">
        <text>dCMP + ATP = dCDP + ADP</text>
        <dbReference type="Rhea" id="RHEA:25094"/>
        <dbReference type="ChEBI" id="CHEBI:30616"/>
        <dbReference type="ChEBI" id="CHEBI:57566"/>
        <dbReference type="ChEBI" id="CHEBI:58593"/>
        <dbReference type="ChEBI" id="CHEBI:456216"/>
        <dbReference type="EC" id="2.7.4.25"/>
    </reaction>
</comment>
<reference evidence="10 11" key="1">
    <citation type="submission" date="2023-03" db="EMBL/GenBank/DDBJ databases">
        <title>Fodinicurvata sp. CAU 1616 isolated from sea sendiment.</title>
        <authorList>
            <person name="Kim W."/>
        </authorList>
    </citation>
    <scope>NUCLEOTIDE SEQUENCE [LARGE SCALE GENOMIC DNA]</scope>
    <source>
        <strain evidence="10 11">CAU 1616</strain>
    </source>
</reference>
<accession>A0ABT5YIP1</accession>
<dbReference type="EC" id="2.7.4.25" evidence="8"/>
<feature type="domain" description="Cytidylate kinase" evidence="9">
    <location>
        <begin position="6"/>
        <end position="209"/>
    </location>
</feature>
<dbReference type="Gene3D" id="3.40.50.300">
    <property type="entry name" value="P-loop containing nucleotide triphosphate hydrolases"/>
    <property type="match status" value="1"/>
</dbReference>
<protein>
    <recommendedName>
        <fullName evidence="8">Cytidylate kinase</fullName>
        <shortName evidence="8">CK</shortName>
        <ecNumber evidence="8">2.7.4.25</ecNumber>
    </recommendedName>
    <alternativeName>
        <fullName evidence="8">Cytidine monophosphate kinase</fullName>
        <shortName evidence="8">CMP kinase</shortName>
    </alternativeName>
</protein>
<comment type="subcellular location">
    <subcellularLocation>
        <location evidence="8">Cytoplasm</location>
    </subcellularLocation>
</comment>
<dbReference type="NCBIfam" id="TIGR00017">
    <property type="entry name" value="cmk"/>
    <property type="match status" value="1"/>
</dbReference>
<evidence type="ECO:0000256" key="4">
    <source>
        <dbReference type="ARBA" id="ARBA00022777"/>
    </source>
</evidence>
<evidence type="ECO:0000256" key="6">
    <source>
        <dbReference type="ARBA" id="ARBA00047615"/>
    </source>
</evidence>
<dbReference type="GO" id="GO:0016301">
    <property type="term" value="F:kinase activity"/>
    <property type="evidence" value="ECO:0007669"/>
    <property type="project" value="UniProtKB-KW"/>
</dbReference>
<evidence type="ECO:0000256" key="3">
    <source>
        <dbReference type="ARBA" id="ARBA00022741"/>
    </source>
</evidence>
<dbReference type="Proteomes" id="UP001215503">
    <property type="component" value="Unassembled WGS sequence"/>
</dbReference>
<organism evidence="10 11">
    <name type="scientific">Aquibaculum arenosum</name>
    <dbReference type="NCBI Taxonomy" id="3032591"/>
    <lineage>
        <taxon>Bacteria</taxon>
        <taxon>Pseudomonadati</taxon>
        <taxon>Pseudomonadota</taxon>
        <taxon>Alphaproteobacteria</taxon>
        <taxon>Rhodospirillales</taxon>
        <taxon>Rhodovibrionaceae</taxon>
        <taxon>Aquibaculum</taxon>
    </lineage>
</organism>
<dbReference type="SUPFAM" id="SSF52540">
    <property type="entry name" value="P-loop containing nucleoside triphosphate hydrolases"/>
    <property type="match status" value="1"/>
</dbReference>
<dbReference type="Pfam" id="PF02224">
    <property type="entry name" value="Cytidylate_kin"/>
    <property type="match status" value="1"/>
</dbReference>
<evidence type="ECO:0000313" key="10">
    <source>
        <dbReference type="EMBL" id="MDF2094660.1"/>
    </source>
</evidence>
<evidence type="ECO:0000256" key="7">
    <source>
        <dbReference type="ARBA" id="ARBA00048478"/>
    </source>
</evidence>
<evidence type="ECO:0000259" key="9">
    <source>
        <dbReference type="Pfam" id="PF02224"/>
    </source>
</evidence>
<dbReference type="InterPro" id="IPR027417">
    <property type="entry name" value="P-loop_NTPase"/>
</dbReference>
<keyword evidence="4 8" id="KW-0418">Kinase</keyword>
<evidence type="ECO:0000256" key="2">
    <source>
        <dbReference type="ARBA" id="ARBA00022679"/>
    </source>
</evidence>
<gene>
    <name evidence="8 10" type="primary">cmk</name>
    <name evidence="10" type="ORF">P2G67_01565</name>
</gene>
<comment type="similarity">
    <text evidence="1 8">Belongs to the cytidylate kinase family. Type 1 subfamily.</text>
</comment>
<evidence type="ECO:0000256" key="5">
    <source>
        <dbReference type="ARBA" id="ARBA00022840"/>
    </source>
</evidence>
<dbReference type="InterPro" id="IPR003136">
    <property type="entry name" value="Cytidylate_kin"/>
</dbReference>
<evidence type="ECO:0000256" key="8">
    <source>
        <dbReference type="HAMAP-Rule" id="MF_00238"/>
    </source>
</evidence>
<comment type="caution">
    <text evidence="10">The sequence shown here is derived from an EMBL/GenBank/DDBJ whole genome shotgun (WGS) entry which is preliminary data.</text>
</comment>
<name>A0ABT5YIP1_9PROT</name>
<keyword evidence="3 8" id="KW-0547">Nucleotide-binding</keyword>
<dbReference type="HAMAP" id="MF_00238">
    <property type="entry name" value="Cytidyl_kinase_type1"/>
    <property type="match status" value="1"/>
</dbReference>
<comment type="catalytic activity">
    <reaction evidence="7 8">
        <text>CMP + ATP = CDP + ADP</text>
        <dbReference type="Rhea" id="RHEA:11600"/>
        <dbReference type="ChEBI" id="CHEBI:30616"/>
        <dbReference type="ChEBI" id="CHEBI:58069"/>
        <dbReference type="ChEBI" id="CHEBI:60377"/>
        <dbReference type="ChEBI" id="CHEBI:456216"/>
        <dbReference type="EC" id="2.7.4.25"/>
    </reaction>
</comment>
<feature type="binding site" evidence="8">
    <location>
        <begin position="10"/>
        <end position="18"/>
    </location>
    <ligand>
        <name>ATP</name>
        <dbReference type="ChEBI" id="CHEBI:30616"/>
    </ligand>
</feature>
<evidence type="ECO:0000313" key="11">
    <source>
        <dbReference type="Proteomes" id="UP001215503"/>
    </source>
</evidence>
<dbReference type="RefSeq" id="WP_275819849.1">
    <property type="nucleotide sequence ID" value="NZ_JARHUD010000001.1"/>
</dbReference>
<dbReference type="EMBL" id="JARHUD010000001">
    <property type="protein sequence ID" value="MDF2094660.1"/>
    <property type="molecule type" value="Genomic_DNA"/>
</dbReference>
<proteinExistence type="inferred from homology"/>